<reference evidence="1 2" key="1">
    <citation type="journal article" date="2021" name="Front. Genet.">
        <title>Chromosome-Level Genome Assembly Reveals Significant Gene Expansion in the Toll and IMD Signaling Pathways of Dendrolimus kikuchii.</title>
        <authorList>
            <person name="Zhou J."/>
            <person name="Wu P."/>
            <person name="Xiong Z."/>
            <person name="Liu N."/>
            <person name="Zhao N."/>
            <person name="Ji M."/>
            <person name="Qiu Y."/>
            <person name="Yang B."/>
        </authorList>
    </citation>
    <scope>NUCLEOTIDE SEQUENCE [LARGE SCALE GENOMIC DNA]</scope>
    <source>
        <strain evidence="1">Ann1</strain>
    </source>
</reference>
<evidence type="ECO:0000313" key="1">
    <source>
        <dbReference type="EMBL" id="KAJ0183303.1"/>
    </source>
</evidence>
<comment type="caution">
    <text evidence="1">The sequence shown here is derived from an EMBL/GenBank/DDBJ whole genome shotgun (WGS) entry which is preliminary data.</text>
</comment>
<proteinExistence type="predicted"/>
<dbReference type="Proteomes" id="UP000824533">
    <property type="component" value="Linkage Group LG02"/>
</dbReference>
<gene>
    <name evidence="1" type="ORF">K1T71_001279</name>
</gene>
<sequence length="107" mass="11812">MKPTTILISVVVLMTFVLLDTEAAPNPEPRRHRPGKLKRIGQISSIVSNLLDAGASAASIADSVKGQRRFYATNYNDIYPNFEQLHPKLQAVNTLEAPLVLQISNKK</sequence>
<organism evidence="1 2">
    <name type="scientific">Dendrolimus kikuchii</name>
    <dbReference type="NCBI Taxonomy" id="765133"/>
    <lineage>
        <taxon>Eukaryota</taxon>
        <taxon>Metazoa</taxon>
        <taxon>Ecdysozoa</taxon>
        <taxon>Arthropoda</taxon>
        <taxon>Hexapoda</taxon>
        <taxon>Insecta</taxon>
        <taxon>Pterygota</taxon>
        <taxon>Neoptera</taxon>
        <taxon>Endopterygota</taxon>
        <taxon>Lepidoptera</taxon>
        <taxon>Glossata</taxon>
        <taxon>Ditrysia</taxon>
        <taxon>Bombycoidea</taxon>
        <taxon>Lasiocampidae</taxon>
        <taxon>Dendrolimus</taxon>
    </lineage>
</organism>
<protein>
    <submittedName>
        <fullName evidence="1">Uncharacterized protein</fullName>
    </submittedName>
</protein>
<dbReference type="EMBL" id="CM034388">
    <property type="protein sequence ID" value="KAJ0183303.1"/>
    <property type="molecule type" value="Genomic_DNA"/>
</dbReference>
<evidence type="ECO:0000313" key="2">
    <source>
        <dbReference type="Proteomes" id="UP000824533"/>
    </source>
</evidence>
<name>A0ACC1DH51_9NEOP</name>
<keyword evidence="2" id="KW-1185">Reference proteome</keyword>
<accession>A0ACC1DH51</accession>